<keyword evidence="4" id="KW-0238">DNA-binding</keyword>
<dbReference type="RefSeq" id="WP_135249468.1">
    <property type="nucleotide sequence ID" value="NZ_SMLK01000002.1"/>
</dbReference>
<dbReference type="OrthoDB" id="5297879at2"/>
<name>A0A4Z0BX69_9BURK</name>
<evidence type="ECO:0000313" key="9">
    <source>
        <dbReference type="Proteomes" id="UP000297839"/>
    </source>
</evidence>
<evidence type="ECO:0000256" key="3">
    <source>
        <dbReference type="ARBA" id="ARBA00022490"/>
    </source>
</evidence>
<gene>
    <name evidence="8" type="ORF">EZ216_09335</name>
</gene>
<feature type="compositionally biased region" description="Low complexity" evidence="6">
    <location>
        <begin position="53"/>
        <end position="72"/>
    </location>
</feature>
<dbReference type="PANTHER" id="PTHR38097">
    <property type="match status" value="1"/>
</dbReference>
<reference evidence="8 9" key="1">
    <citation type="submission" date="2019-03" db="EMBL/GenBank/DDBJ databases">
        <title>Ramlibacter sp. 18x22-1, whole genome shotgun sequence.</title>
        <authorList>
            <person name="Zhang X."/>
            <person name="Feng G."/>
            <person name="Zhu H."/>
        </authorList>
    </citation>
    <scope>NUCLEOTIDE SEQUENCE [LARGE SCALE GENOMIC DNA]</scope>
    <source>
        <strain evidence="8 9">18x22-1</strain>
    </source>
</reference>
<comment type="subcellular location">
    <subcellularLocation>
        <location evidence="1">Cytoplasm</location>
        <location evidence="1">Nucleoid</location>
    </subcellularLocation>
</comment>
<feature type="domain" description="DNA-binding protein H-NS-like C-terminal" evidence="7">
    <location>
        <begin position="77"/>
        <end position="121"/>
    </location>
</feature>
<dbReference type="Proteomes" id="UP000297839">
    <property type="component" value="Unassembled WGS sequence"/>
</dbReference>
<evidence type="ECO:0000313" key="8">
    <source>
        <dbReference type="EMBL" id="TFZ03843.1"/>
    </source>
</evidence>
<comment type="caution">
    <text evidence="8">The sequence shown here is derived from an EMBL/GenBank/DDBJ whole genome shotgun (WGS) entry which is preliminary data.</text>
</comment>
<dbReference type="EMBL" id="SMLK01000002">
    <property type="protein sequence ID" value="TFZ03843.1"/>
    <property type="molecule type" value="Genomic_DNA"/>
</dbReference>
<dbReference type="Gene3D" id="4.10.430.10">
    <property type="entry name" value="Histone-like protein H-NS, C-terminal domain"/>
    <property type="match status" value="1"/>
</dbReference>
<evidence type="ECO:0000256" key="4">
    <source>
        <dbReference type="ARBA" id="ARBA00023125"/>
    </source>
</evidence>
<evidence type="ECO:0000256" key="6">
    <source>
        <dbReference type="SAM" id="MobiDB-lite"/>
    </source>
</evidence>
<feature type="region of interest" description="Disordered" evidence="6">
    <location>
        <begin position="53"/>
        <end position="103"/>
    </location>
</feature>
<dbReference type="AlphaFoldDB" id="A0A4Z0BX69"/>
<dbReference type="SUPFAM" id="SSF81273">
    <property type="entry name" value="H-NS histone-like proteins"/>
    <property type="match status" value="1"/>
</dbReference>
<organism evidence="8 9">
    <name type="scientific">Ramlibacter humi</name>
    <dbReference type="NCBI Taxonomy" id="2530451"/>
    <lineage>
        <taxon>Bacteria</taxon>
        <taxon>Pseudomonadati</taxon>
        <taxon>Pseudomonadota</taxon>
        <taxon>Betaproteobacteria</taxon>
        <taxon>Burkholderiales</taxon>
        <taxon>Comamonadaceae</taxon>
        <taxon>Ramlibacter</taxon>
    </lineage>
</organism>
<accession>A0A4Z0BX69</accession>
<dbReference type="InterPro" id="IPR027444">
    <property type="entry name" value="H-NS_C_dom"/>
</dbReference>
<proteinExistence type="inferred from homology"/>
<dbReference type="SMART" id="SM00528">
    <property type="entry name" value="HNS"/>
    <property type="match status" value="1"/>
</dbReference>
<keyword evidence="5" id="KW-0175">Coiled coil</keyword>
<comment type="similarity">
    <text evidence="2">Belongs to the histone-like protein H-NS family.</text>
</comment>
<dbReference type="InterPro" id="IPR037150">
    <property type="entry name" value="H-NS_C_dom_sf"/>
</dbReference>
<keyword evidence="9" id="KW-1185">Reference proteome</keyword>
<protein>
    <submittedName>
        <fullName evidence="8">H-NS histone family protein</fullName>
    </submittedName>
</protein>
<feature type="coiled-coil region" evidence="5">
    <location>
        <begin position="1"/>
        <end position="43"/>
    </location>
</feature>
<dbReference type="PANTHER" id="PTHR38097:SF2">
    <property type="entry name" value="DNA-BINDING PROTEIN STPA"/>
    <property type="match status" value="1"/>
</dbReference>
<keyword evidence="3" id="KW-0963">Cytoplasm</keyword>
<dbReference type="GO" id="GO:0003677">
    <property type="term" value="F:DNA binding"/>
    <property type="evidence" value="ECO:0007669"/>
    <property type="project" value="UniProtKB-KW"/>
</dbReference>
<sequence length="122" mass="13200">MTTYLELKQQAEKLMAEAEQLRRQEIEQVIAELKAKIKAYGLTARDLGLAQAASPRAAAPARKKAAASAKPATKGRGRAKSTAPAKYRGPNGETWSGGRGRKPRWVVQALAEGRKLEEFAVA</sequence>
<evidence type="ECO:0000259" key="7">
    <source>
        <dbReference type="SMART" id="SM00528"/>
    </source>
</evidence>
<evidence type="ECO:0000256" key="1">
    <source>
        <dbReference type="ARBA" id="ARBA00004453"/>
    </source>
</evidence>
<dbReference type="GO" id="GO:0009295">
    <property type="term" value="C:nucleoid"/>
    <property type="evidence" value="ECO:0007669"/>
    <property type="project" value="UniProtKB-SubCell"/>
</dbReference>
<evidence type="ECO:0000256" key="5">
    <source>
        <dbReference type="SAM" id="Coils"/>
    </source>
</evidence>
<dbReference type="Pfam" id="PF00816">
    <property type="entry name" value="Histone_HNS"/>
    <property type="match status" value="1"/>
</dbReference>
<evidence type="ECO:0000256" key="2">
    <source>
        <dbReference type="ARBA" id="ARBA00010610"/>
    </source>
</evidence>